<dbReference type="EMBL" id="MU267899">
    <property type="protein sequence ID" value="KAH7907506.1"/>
    <property type="molecule type" value="Genomic_DNA"/>
</dbReference>
<gene>
    <name evidence="1" type="ORF">BJ138DRAFT_1014391</name>
</gene>
<evidence type="ECO:0000313" key="2">
    <source>
        <dbReference type="Proteomes" id="UP000790377"/>
    </source>
</evidence>
<comment type="caution">
    <text evidence="1">The sequence shown here is derived from an EMBL/GenBank/DDBJ whole genome shotgun (WGS) entry which is preliminary data.</text>
</comment>
<organism evidence="1 2">
    <name type="scientific">Hygrophoropsis aurantiaca</name>
    <dbReference type="NCBI Taxonomy" id="72124"/>
    <lineage>
        <taxon>Eukaryota</taxon>
        <taxon>Fungi</taxon>
        <taxon>Dikarya</taxon>
        <taxon>Basidiomycota</taxon>
        <taxon>Agaricomycotina</taxon>
        <taxon>Agaricomycetes</taxon>
        <taxon>Agaricomycetidae</taxon>
        <taxon>Boletales</taxon>
        <taxon>Coniophorineae</taxon>
        <taxon>Hygrophoropsidaceae</taxon>
        <taxon>Hygrophoropsis</taxon>
    </lineage>
</organism>
<proteinExistence type="predicted"/>
<protein>
    <submittedName>
        <fullName evidence="1">Uncharacterized protein</fullName>
    </submittedName>
</protein>
<evidence type="ECO:0000313" key="1">
    <source>
        <dbReference type="EMBL" id="KAH7907506.1"/>
    </source>
</evidence>
<sequence length="71" mass="8146">QTTEHSIIDIATPPSGGLTPFNVYVSLSRGHAHPSEYLRLEDERLVHLDRQTERRWYARQQGTTQCVELPS</sequence>
<dbReference type="Proteomes" id="UP000790377">
    <property type="component" value="Unassembled WGS sequence"/>
</dbReference>
<name>A0ACB8A277_9AGAM</name>
<feature type="non-terminal residue" evidence="1">
    <location>
        <position position="1"/>
    </location>
</feature>
<keyword evidence="2" id="KW-1185">Reference proteome</keyword>
<accession>A0ACB8A277</accession>
<reference evidence="1" key="1">
    <citation type="journal article" date="2021" name="New Phytol.">
        <title>Evolutionary innovations through gain and loss of genes in the ectomycorrhizal Boletales.</title>
        <authorList>
            <person name="Wu G."/>
            <person name="Miyauchi S."/>
            <person name="Morin E."/>
            <person name="Kuo A."/>
            <person name="Drula E."/>
            <person name="Varga T."/>
            <person name="Kohler A."/>
            <person name="Feng B."/>
            <person name="Cao Y."/>
            <person name="Lipzen A."/>
            <person name="Daum C."/>
            <person name="Hundley H."/>
            <person name="Pangilinan J."/>
            <person name="Johnson J."/>
            <person name="Barry K."/>
            <person name="LaButti K."/>
            <person name="Ng V."/>
            <person name="Ahrendt S."/>
            <person name="Min B."/>
            <person name="Choi I.G."/>
            <person name="Park H."/>
            <person name="Plett J.M."/>
            <person name="Magnuson J."/>
            <person name="Spatafora J.W."/>
            <person name="Nagy L.G."/>
            <person name="Henrissat B."/>
            <person name="Grigoriev I.V."/>
            <person name="Yang Z.L."/>
            <person name="Xu J."/>
            <person name="Martin F.M."/>
        </authorList>
    </citation>
    <scope>NUCLEOTIDE SEQUENCE</scope>
    <source>
        <strain evidence="1">ATCC 28755</strain>
    </source>
</reference>